<dbReference type="KEGG" id="amv:ACMV_19800"/>
<dbReference type="AlphaFoldDB" id="F0IZW7"/>
<accession>F0IZW7</accession>
<protein>
    <submittedName>
        <fullName evidence="1">Uncharacterized protein</fullName>
    </submittedName>
</protein>
<gene>
    <name evidence="1" type="ordered locus">ACMV_19800</name>
</gene>
<dbReference type="EMBL" id="AP012035">
    <property type="protein sequence ID" value="BAJ81327.1"/>
    <property type="molecule type" value="Genomic_DNA"/>
</dbReference>
<dbReference type="HOGENOM" id="CLU_1006963_0_0_5"/>
<sequence length="276" mass="29766">MDTTDTVVAYMALEAFTTAIAVVVGVVADIAVGAGAICLITFLGVEALDAIAFLAADGAMTIPEARDRLTGGNRAEQPVKSHALYNPIETWGPVIALPAVGRDIWELFRLSGKIRLVSDLRSQMITHGKAVLREMRATEAFIGAEGDAALRDSYAFLKRSVHEMRESLVEVGRDFNRLRLMGAPGDGLSLVNDVVNWHDIKDGVMGDVDAIGMWLYSGAGRIAAGVAPQLSTPYAAERFSGADRMHGDPKVRIHSSVRITMHLISGMHVRSKKAER</sequence>
<name>F0IZW7_ACIMA</name>
<keyword evidence="2" id="KW-1185">Reference proteome</keyword>
<organism evidence="1 2">
    <name type="scientific">Acidiphilium multivorum (strain DSM 11245 / JCM 8867 / NBRC 100883 / AIU 301)</name>
    <dbReference type="NCBI Taxonomy" id="926570"/>
    <lineage>
        <taxon>Bacteria</taxon>
        <taxon>Pseudomonadati</taxon>
        <taxon>Pseudomonadota</taxon>
        <taxon>Alphaproteobacteria</taxon>
        <taxon>Acetobacterales</taxon>
        <taxon>Acidocellaceae</taxon>
        <taxon>Acidiphilium</taxon>
    </lineage>
</organism>
<reference evidence="1 2" key="1">
    <citation type="submission" date="2010-12" db="EMBL/GenBank/DDBJ databases">
        <title>Whole genome sequence of Acidiphilium multivorum AIU301.</title>
        <authorList>
            <person name="Narita-Yamada S."/>
            <person name="Nakamura S."/>
            <person name="Ito N."/>
            <person name="Takarada H."/>
            <person name="Katano Y."/>
            <person name="Nakazawa H."/>
            <person name="Hosoyama A."/>
            <person name="Yamada R."/>
            <person name="Fujita N."/>
        </authorList>
    </citation>
    <scope>NUCLEOTIDE SEQUENCE [LARGE SCALE GENOMIC DNA]</scope>
    <source>
        <strain evidence="2">DSM 11245 / JCM 8867 / AIU301</strain>
    </source>
</reference>
<evidence type="ECO:0000313" key="1">
    <source>
        <dbReference type="EMBL" id="BAJ81327.1"/>
    </source>
</evidence>
<dbReference type="OrthoDB" id="9985110at2"/>
<dbReference type="Proteomes" id="UP000007100">
    <property type="component" value="Chromosome"/>
</dbReference>
<evidence type="ECO:0000313" key="2">
    <source>
        <dbReference type="Proteomes" id="UP000007100"/>
    </source>
</evidence>
<dbReference type="RefSeq" id="WP_013640333.1">
    <property type="nucleotide sequence ID" value="NC_015186.1"/>
</dbReference>
<proteinExistence type="predicted"/>